<feature type="region of interest" description="Disordered" evidence="2">
    <location>
        <begin position="22"/>
        <end position="51"/>
    </location>
</feature>
<accession>A0A2N5T6P0</accession>
<dbReference type="AlphaFoldDB" id="A0A2N5T6P0"/>
<feature type="compositionally biased region" description="Basic and acidic residues" evidence="2">
    <location>
        <begin position="469"/>
        <end position="484"/>
    </location>
</feature>
<dbReference type="Proteomes" id="UP000235388">
    <property type="component" value="Unassembled WGS sequence"/>
</dbReference>
<feature type="compositionally biased region" description="Basic residues" evidence="2">
    <location>
        <begin position="382"/>
        <end position="397"/>
    </location>
</feature>
<comment type="caution">
    <text evidence="3">The sequence shown here is derived from an EMBL/GenBank/DDBJ whole genome shotgun (WGS) entry which is preliminary data.</text>
</comment>
<feature type="compositionally biased region" description="Polar residues" evidence="2">
    <location>
        <begin position="318"/>
        <end position="357"/>
    </location>
</feature>
<evidence type="ECO:0000313" key="5">
    <source>
        <dbReference type="EMBL" id="PLW58463.1"/>
    </source>
</evidence>
<feature type="compositionally biased region" description="Basic and acidic residues" evidence="2">
    <location>
        <begin position="263"/>
        <end position="278"/>
    </location>
</feature>
<evidence type="ECO:0000313" key="3">
    <source>
        <dbReference type="EMBL" id="PLW21153.1"/>
    </source>
</evidence>
<feature type="compositionally biased region" description="Basic and acidic residues" evidence="2">
    <location>
        <begin position="298"/>
        <end position="314"/>
    </location>
</feature>
<keyword evidence="1" id="KW-0175">Coiled coil</keyword>
<dbReference type="OrthoDB" id="2506728at2759"/>
<evidence type="ECO:0000313" key="4">
    <source>
        <dbReference type="EMBL" id="PLW39037.1"/>
    </source>
</evidence>
<reference evidence="6 7" key="1">
    <citation type="submission" date="2017-11" db="EMBL/GenBank/DDBJ databases">
        <title>De novo assembly and phasing of dikaryotic genomes from two isolates of Puccinia coronata f. sp. avenae, the causal agent of oat crown rust.</title>
        <authorList>
            <person name="Miller M.E."/>
            <person name="Zhang Y."/>
            <person name="Omidvar V."/>
            <person name="Sperschneider J."/>
            <person name="Schwessinger B."/>
            <person name="Raley C."/>
            <person name="Palmer J.M."/>
            <person name="Garnica D."/>
            <person name="Upadhyaya N."/>
            <person name="Rathjen J."/>
            <person name="Taylor J.M."/>
            <person name="Park R.F."/>
            <person name="Dodds P.N."/>
            <person name="Hirsch C.D."/>
            <person name="Kianian S.F."/>
            <person name="Figueroa M."/>
        </authorList>
    </citation>
    <scope>NUCLEOTIDE SEQUENCE [LARGE SCALE GENOMIC DNA]</scope>
    <source>
        <strain evidence="3">12NC29</strain>
        <strain evidence="4">12SD80</strain>
    </source>
</reference>
<protein>
    <submittedName>
        <fullName evidence="3">Uncharacterized protein</fullName>
    </submittedName>
</protein>
<feature type="compositionally biased region" description="Polar residues" evidence="2">
    <location>
        <begin position="279"/>
        <end position="296"/>
    </location>
</feature>
<evidence type="ECO:0000256" key="1">
    <source>
        <dbReference type="SAM" id="Coils"/>
    </source>
</evidence>
<dbReference type="EMBL" id="PGCI01000120">
    <property type="protein sequence ID" value="PLW39037.1"/>
    <property type="molecule type" value="Genomic_DNA"/>
</dbReference>
<feature type="region of interest" description="Disordered" evidence="2">
    <location>
        <begin position="244"/>
        <end position="410"/>
    </location>
</feature>
<evidence type="ECO:0000256" key="2">
    <source>
        <dbReference type="SAM" id="MobiDB-lite"/>
    </source>
</evidence>
<feature type="region of interest" description="Disordered" evidence="2">
    <location>
        <begin position="454"/>
        <end position="484"/>
    </location>
</feature>
<feature type="compositionally biased region" description="Polar residues" evidence="2">
    <location>
        <begin position="398"/>
        <end position="408"/>
    </location>
</feature>
<evidence type="ECO:0000313" key="7">
    <source>
        <dbReference type="Proteomes" id="UP000235392"/>
    </source>
</evidence>
<dbReference type="Proteomes" id="UP000235392">
    <property type="component" value="Unassembled WGS sequence"/>
</dbReference>
<feature type="coiled-coil region" evidence="1">
    <location>
        <begin position="163"/>
        <end position="208"/>
    </location>
</feature>
<feature type="compositionally biased region" description="Polar residues" evidence="2">
    <location>
        <begin position="248"/>
        <end position="262"/>
    </location>
</feature>
<organism evidence="3 6">
    <name type="scientific">Puccinia coronata f. sp. avenae</name>
    <dbReference type="NCBI Taxonomy" id="200324"/>
    <lineage>
        <taxon>Eukaryota</taxon>
        <taxon>Fungi</taxon>
        <taxon>Dikarya</taxon>
        <taxon>Basidiomycota</taxon>
        <taxon>Pucciniomycotina</taxon>
        <taxon>Pucciniomycetes</taxon>
        <taxon>Pucciniales</taxon>
        <taxon>Pucciniaceae</taxon>
        <taxon>Puccinia</taxon>
    </lineage>
</organism>
<evidence type="ECO:0000313" key="6">
    <source>
        <dbReference type="Proteomes" id="UP000235388"/>
    </source>
</evidence>
<dbReference type="EMBL" id="PGCJ01000787">
    <property type="protein sequence ID" value="PLW21153.1"/>
    <property type="molecule type" value="Genomic_DNA"/>
</dbReference>
<name>A0A2N5T6P0_9BASI</name>
<feature type="compositionally biased region" description="Basic and acidic residues" evidence="2">
    <location>
        <begin position="358"/>
        <end position="368"/>
    </location>
</feature>
<sequence length="509" mass="56635">MSSTSHSAHPLYAFLQSDPGRMHASEDAAHGHEPSSHPETIDSGKTGVDRNSNKHMISLLTTVQAHSNQLDQMVNHLNSLVGRVESVEAIFSEGQEQIHQSVAEFKADTAKIALQTADRISLTLQPTLNLVTESLSTVNRRLETVCSQAEHQKNTQDNQGLILAKVEKDAQSLVIQARSLESRLDSVKKEQLQAIETLQNEFASLSSTLAPLAHMAPLLKAFLESQLRLPLNCEDKWHNESYSHGKIRTTTMPRHLSSVSRSQLRERSTAETSSERPGTHTGSLKFNTRRQQSSDLLSHPRESRSGGNPEKNKDAWPTTVTEGESEDTQTITNRETEIVFSQTGAEHEPTVTQTSEIHANEETLRQDDPPDQVMSGSTQRVRSSHLGKRGSRSRKRSQVSPSSTQEESCSIDVALRHQKVHSRKRTRLCTPAVLQQVVRSESISTTQLRRISIQHTAQSHNPSSCDTIHSQDSHQSHRQSEKEVAPIHANLASHKKARRPLLLEDHTST</sequence>
<keyword evidence="6" id="KW-1185">Reference proteome</keyword>
<dbReference type="EMBL" id="PGCJ01000003">
    <property type="protein sequence ID" value="PLW58463.1"/>
    <property type="molecule type" value="Genomic_DNA"/>
</dbReference>
<feature type="compositionally biased region" description="Polar residues" evidence="2">
    <location>
        <begin position="454"/>
        <end position="468"/>
    </location>
</feature>
<proteinExistence type="predicted"/>
<gene>
    <name evidence="5" type="ORF">PCANC_00473</name>
    <name evidence="3" type="ORF">PCANC_05479</name>
    <name evidence="4" type="ORF">PCASD_08425</name>
</gene>